<proteinExistence type="predicted"/>
<dbReference type="OrthoDB" id="1751210at2759"/>
<dbReference type="Proteomes" id="UP000094565">
    <property type="component" value="Chromosome 1"/>
</dbReference>
<keyword evidence="3" id="KW-1185">Reference proteome</keyword>
<dbReference type="AlphaFoldDB" id="A0A1B2J6H6"/>
<evidence type="ECO:0000259" key="1">
    <source>
        <dbReference type="Pfam" id="PF23305"/>
    </source>
</evidence>
<feature type="domain" description="DUF7082" evidence="1">
    <location>
        <begin position="270"/>
        <end position="490"/>
    </location>
</feature>
<reference evidence="2 3" key="1">
    <citation type="submission" date="2016-02" db="EMBL/GenBank/DDBJ databases">
        <title>Comparative genomic and transcriptomic foundation for Pichia pastoris.</title>
        <authorList>
            <person name="Love K.R."/>
            <person name="Shah K.A."/>
            <person name="Whittaker C.A."/>
            <person name="Wu J."/>
            <person name="Bartlett M.C."/>
            <person name="Ma D."/>
            <person name="Leeson R.L."/>
            <person name="Priest M."/>
            <person name="Young S.K."/>
            <person name="Love J.C."/>
        </authorList>
    </citation>
    <scope>NUCLEOTIDE SEQUENCE [LARGE SCALE GENOMIC DNA]</scope>
    <source>
        <strain evidence="2 3">ATCC 28485</strain>
    </source>
</reference>
<dbReference type="EMBL" id="CP014584">
    <property type="protein sequence ID" value="ANZ73577.1"/>
    <property type="molecule type" value="Genomic_DNA"/>
</dbReference>
<evidence type="ECO:0000313" key="2">
    <source>
        <dbReference type="EMBL" id="ANZ73577.1"/>
    </source>
</evidence>
<accession>A0A1B2J6H6</accession>
<protein>
    <submittedName>
        <fullName evidence="2">BA75_00004T0</fullName>
    </submittedName>
</protein>
<sequence length="513" mass="58390">MLADNGDYCRTDGSIGFSYNCFSKEKLSGELLEASFVDFPIDDLLLHSMPSPSISDPEQPHELQLKHKNQCICQQELNTTRVDQQELCLLPDMLTKNIFNSQPSMLVYSYIPQISSIQSFIGKNTSSLANDAAPERNSLFVDSTTGISSDQSLQDLSSYELNSVEAIPSTEYTSVNLDLVSSMGASTNSLEAAVKSRRRLFQLKKQNIIEGRLNFSDGTNVSKLTFLNHSWVPLVRGRTFGGSNCRPPKKPLLPGTRYAAAHLRLEYSSYEDMCLPEWNEYELKDNRRIIRIERRYDSNEIVASFSIVGSAVENQETRPVSNPDVKVLEVSCLKCLINDNESEEEHFVDENAADEEHHCVTEPQKPSFERDLNGRTHKISRISTGCKYYITSVEVIKIIELLVGSSSISDPQQRRKERGRVRSNLAQFWSKYLVSSSKKNMRRLSLPACNDEYLAELAHRINTYEIRKPRIFDKSIKILEWPRLGPALQRAFQSYYMVQLDESYNQIVLTNND</sequence>
<evidence type="ECO:0000313" key="3">
    <source>
        <dbReference type="Proteomes" id="UP000094565"/>
    </source>
</evidence>
<organism evidence="2 3">
    <name type="scientific">Komagataella pastoris</name>
    <name type="common">Yeast</name>
    <name type="synonym">Pichia pastoris</name>
    <dbReference type="NCBI Taxonomy" id="4922"/>
    <lineage>
        <taxon>Eukaryota</taxon>
        <taxon>Fungi</taxon>
        <taxon>Dikarya</taxon>
        <taxon>Ascomycota</taxon>
        <taxon>Saccharomycotina</taxon>
        <taxon>Pichiomycetes</taxon>
        <taxon>Pichiales</taxon>
        <taxon>Pichiaceae</taxon>
        <taxon>Komagataella</taxon>
    </lineage>
</organism>
<dbReference type="Pfam" id="PF23305">
    <property type="entry name" value="DUF7082"/>
    <property type="match status" value="1"/>
</dbReference>
<dbReference type="InterPro" id="IPR055509">
    <property type="entry name" value="DUF7082"/>
</dbReference>
<gene>
    <name evidence="2" type="ORF">ATY40_BA7500004</name>
</gene>
<name>A0A1B2J6H6_PICPA</name>